<organism evidence="1 2">
    <name type="scientific">Araneus ventricosus</name>
    <name type="common">Orbweaver spider</name>
    <name type="synonym">Epeira ventricosa</name>
    <dbReference type="NCBI Taxonomy" id="182803"/>
    <lineage>
        <taxon>Eukaryota</taxon>
        <taxon>Metazoa</taxon>
        <taxon>Ecdysozoa</taxon>
        <taxon>Arthropoda</taxon>
        <taxon>Chelicerata</taxon>
        <taxon>Arachnida</taxon>
        <taxon>Araneae</taxon>
        <taxon>Araneomorphae</taxon>
        <taxon>Entelegynae</taxon>
        <taxon>Araneoidea</taxon>
        <taxon>Araneidae</taxon>
        <taxon>Araneus</taxon>
    </lineage>
</organism>
<sequence length="176" mass="20695">MRKLNIIVWCLDRKVLSVIYGIIHNPPHTRAYDTLESKIIEFFSQSESAQLKLVLSDKLSTQLLVELQNLSTRKLIDVWRTFWQQRLPIYVQQILSICKESLGELAMVADIFVKYPIFKRYQKFVKSKTLYQSRHCVTKFRFSALSKTDSLTNKQETRFAGEEIEVHNLQVKPLKT</sequence>
<evidence type="ECO:0000313" key="1">
    <source>
        <dbReference type="EMBL" id="GBN46268.1"/>
    </source>
</evidence>
<name>A0A4Y2P311_ARAVE</name>
<evidence type="ECO:0000313" key="2">
    <source>
        <dbReference type="Proteomes" id="UP000499080"/>
    </source>
</evidence>
<keyword evidence="2" id="KW-1185">Reference proteome</keyword>
<dbReference type="AlphaFoldDB" id="A0A4Y2P311"/>
<dbReference type="Proteomes" id="UP000499080">
    <property type="component" value="Unassembled WGS sequence"/>
</dbReference>
<gene>
    <name evidence="1" type="ORF">AVEN_132180_1</name>
</gene>
<reference evidence="1 2" key="1">
    <citation type="journal article" date="2019" name="Sci. Rep.">
        <title>Orb-weaving spider Araneus ventricosus genome elucidates the spidroin gene catalogue.</title>
        <authorList>
            <person name="Kono N."/>
            <person name="Nakamura H."/>
            <person name="Ohtoshi R."/>
            <person name="Moran D.A.P."/>
            <person name="Shinohara A."/>
            <person name="Yoshida Y."/>
            <person name="Fujiwara M."/>
            <person name="Mori M."/>
            <person name="Tomita M."/>
            <person name="Arakawa K."/>
        </authorList>
    </citation>
    <scope>NUCLEOTIDE SEQUENCE [LARGE SCALE GENOMIC DNA]</scope>
</reference>
<comment type="caution">
    <text evidence="1">The sequence shown here is derived from an EMBL/GenBank/DDBJ whole genome shotgun (WGS) entry which is preliminary data.</text>
</comment>
<dbReference type="PANTHER" id="PTHR33327">
    <property type="entry name" value="ENDONUCLEASE"/>
    <property type="match status" value="1"/>
</dbReference>
<protein>
    <submittedName>
        <fullName evidence="1">Uncharacterized protein</fullName>
    </submittedName>
</protein>
<dbReference type="EMBL" id="BGPR01010460">
    <property type="protein sequence ID" value="GBN46268.1"/>
    <property type="molecule type" value="Genomic_DNA"/>
</dbReference>
<accession>A0A4Y2P311</accession>
<dbReference type="PANTHER" id="PTHR33327:SF3">
    <property type="entry name" value="RNA-DIRECTED DNA POLYMERASE"/>
    <property type="match status" value="1"/>
</dbReference>
<proteinExistence type="predicted"/>